<dbReference type="Proteomes" id="UP000800092">
    <property type="component" value="Unassembled WGS sequence"/>
</dbReference>
<dbReference type="AlphaFoldDB" id="A0A6A6H398"/>
<reference evidence="2" key="1">
    <citation type="journal article" date="2020" name="Stud. Mycol.">
        <title>101 Dothideomycetes genomes: a test case for predicting lifestyles and emergence of pathogens.</title>
        <authorList>
            <person name="Haridas S."/>
            <person name="Albert R."/>
            <person name="Binder M."/>
            <person name="Bloem J."/>
            <person name="Labutti K."/>
            <person name="Salamov A."/>
            <person name="Andreopoulos B."/>
            <person name="Baker S."/>
            <person name="Barry K."/>
            <person name="Bills G."/>
            <person name="Bluhm B."/>
            <person name="Cannon C."/>
            <person name="Castanera R."/>
            <person name="Culley D."/>
            <person name="Daum C."/>
            <person name="Ezra D."/>
            <person name="Gonzalez J."/>
            <person name="Henrissat B."/>
            <person name="Kuo A."/>
            <person name="Liang C."/>
            <person name="Lipzen A."/>
            <person name="Lutzoni F."/>
            <person name="Magnuson J."/>
            <person name="Mondo S."/>
            <person name="Nolan M."/>
            <person name="Ohm R."/>
            <person name="Pangilinan J."/>
            <person name="Park H.-J."/>
            <person name="Ramirez L."/>
            <person name="Alfaro M."/>
            <person name="Sun H."/>
            <person name="Tritt A."/>
            <person name="Yoshinaga Y."/>
            <person name="Zwiers L.-H."/>
            <person name="Turgeon B."/>
            <person name="Goodwin S."/>
            <person name="Spatafora J."/>
            <person name="Crous P."/>
            <person name="Grigoriev I."/>
        </authorList>
    </citation>
    <scope>NUCLEOTIDE SEQUENCE</scope>
    <source>
        <strain evidence="2">Tuck. ex Michener</strain>
    </source>
</reference>
<dbReference type="OrthoDB" id="291792at2759"/>
<evidence type="ECO:0000256" key="1">
    <source>
        <dbReference type="SAM" id="MobiDB-lite"/>
    </source>
</evidence>
<proteinExistence type="predicted"/>
<name>A0A6A6H398_VIRVR</name>
<keyword evidence="3" id="KW-1185">Reference proteome</keyword>
<protein>
    <recommendedName>
        <fullName evidence="4">Transmembrane protein 135 N-terminal domain-containing protein</fullName>
    </recommendedName>
</protein>
<dbReference type="PANTHER" id="PTHR12459:SF19">
    <property type="entry name" value="TRANSMEMBRANE PROTEIN 135 N-TERMINAL DOMAIN-CONTAINING PROTEIN"/>
    <property type="match status" value="1"/>
</dbReference>
<evidence type="ECO:0000313" key="3">
    <source>
        <dbReference type="Proteomes" id="UP000800092"/>
    </source>
</evidence>
<feature type="compositionally biased region" description="Basic and acidic residues" evidence="1">
    <location>
        <begin position="522"/>
        <end position="549"/>
    </location>
</feature>
<evidence type="ECO:0000313" key="2">
    <source>
        <dbReference type="EMBL" id="KAF2232462.1"/>
    </source>
</evidence>
<organism evidence="2 3">
    <name type="scientific">Viridothelium virens</name>
    <name type="common">Speckled blister lichen</name>
    <name type="synonym">Trypethelium virens</name>
    <dbReference type="NCBI Taxonomy" id="1048519"/>
    <lineage>
        <taxon>Eukaryota</taxon>
        <taxon>Fungi</taxon>
        <taxon>Dikarya</taxon>
        <taxon>Ascomycota</taxon>
        <taxon>Pezizomycotina</taxon>
        <taxon>Dothideomycetes</taxon>
        <taxon>Dothideomycetes incertae sedis</taxon>
        <taxon>Trypetheliales</taxon>
        <taxon>Trypetheliaceae</taxon>
        <taxon>Viridothelium</taxon>
    </lineage>
</organism>
<dbReference type="InterPro" id="IPR026749">
    <property type="entry name" value="Tmem135"/>
</dbReference>
<accession>A0A6A6H398</accession>
<evidence type="ECO:0008006" key="4">
    <source>
        <dbReference type="Google" id="ProtNLM"/>
    </source>
</evidence>
<gene>
    <name evidence="2" type="ORF">EV356DRAFT_568726</name>
</gene>
<sequence length="549" mass="61350">MSSAASSASSGSQHSAARADPVLRNALRYTVSAREYELLHRYLISQAPAVKKRSVPPARYEAIVKRKGDYNAAAIRASIRVFLGTYTSCKLYEIITERLLSRSGSKKTKTSVWKSLNIRLSASFSFILLFYRLLHRFFTRLRESLLTESAQPFRRRNPKVAKALTSTLAPAVGAGLSGLFLGLCPADQLRITITIYALTRALEFGYNGLEERGWFKNRPWWFGSWLLMPVACGQLLHAFVFDRDCFPESFGRWIMKYSPEYIQQRPPNYPPNKPWPGTYDIVDSLAEISRLNWPSFTSPILYPHARLPPSLPSISPITSPAHPSHTRLSCALLHPTDPSCPRTYLSFFLRSFPSTARLFTLLLTPLALLTRWRAFLHSPLSASNALAARILRLSAFFTGAVGTAWGCICLFQSVLPRRVLPTQRWFLGGAVAGLWAVLEREGGRANFLYSARLSLDSVWKVGRKRGWWRGWRNGDVLVFTASVVLMSVLFEAQPKAVRGAVVRKGFGVVRGDGWVDRVGGGKQEETGGERDAEGRIVEGTEDSAEKKSA</sequence>
<dbReference type="EMBL" id="ML991815">
    <property type="protein sequence ID" value="KAF2232462.1"/>
    <property type="molecule type" value="Genomic_DNA"/>
</dbReference>
<feature type="region of interest" description="Disordered" evidence="1">
    <location>
        <begin position="518"/>
        <end position="549"/>
    </location>
</feature>
<dbReference type="PANTHER" id="PTHR12459">
    <property type="entry name" value="TRANSMEMBRANE PROTEIN 135-RELATED"/>
    <property type="match status" value="1"/>
</dbReference>